<evidence type="ECO:0000313" key="1">
    <source>
        <dbReference type="EMBL" id="CRL30716.1"/>
    </source>
</evidence>
<sequence length="394" mass="44667">MPVTLKTSDKEPVAWTGWRCENAENFLKDACKTEYYRCKQILQSSITRLPDASQTHISPSTHGFVRAVWHAYSDHHNLILRPEDVWFSILVQLSFYIQAHSEELREHFVEHEGQKHLKVIEAGTIGSVDVGQLAVQLTGLIQQNVVDPELRDWIMPSFSTTTTTDEIVAAVIMMGTMQKYFSYEMEMTCGIPSVTLLGEKDDWEQLQGRIDKISTLGEEPTHFASLLKPVLEKFVASFDDSPSPDVTDFWNQCVHFESMGSGPNYLSGWVTAFCFWDTDGKRLYGPQGLEWAENTYPRINTSDIPIGCVSVPVKVNDNGCELKTSMVAGMVGIEAKSGANALVFDGQLVKNSIQPFSGWWMFEELSETALTEKKEKERLREEAFYEEIRKRLEP</sequence>
<keyword evidence="2" id="KW-1185">Reference proteome</keyword>
<organism evidence="1 2">
    <name type="scientific">Penicillium camemberti (strain FM 013)</name>
    <dbReference type="NCBI Taxonomy" id="1429867"/>
    <lineage>
        <taxon>Eukaryota</taxon>
        <taxon>Fungi</taxon>
        <taxon>Dikarya</taxon>
        <taxon>Ascomycota</taxon>
        <taxon>Pezizomycotina</taxon>
        <taxon>Eurotiomycetes</taxon>
        <taxon>Eurotiomycetidae</taxon>
        <taxon>Eurotiales</taxon>
        <taxon>Aspergillaceae</taxon>
        <taxon>Penicillium</taxon>
    </lineage>
</organism>
<dbReference type="AlphaFoldDB" id="A0A0G4PW28"/>
<dbReference type="PANTHER" id="PTHR31252">
    <property type="entry name" value="DUF4419 DOMAIN-CONTAINING PROTEIN"/>
    <property type="match status" value="1"/>
</dbReference>
<dbReference type="EMBL" id="HG793190">
    <property type="protein sequence ID" value="CRL30716.1"/>
    <property type="molecule type" value="Genomic_DNA"/>
</dbReference>
<dbReference type="Pfam" id="PF14388">
    <property type="entry name" value="DUF4419"/>
    <property type="match status" value="1"/>
</dbReference>
<proteinExistence type="predicted"/>
<accession>A0A0G4PW28</accession>
<dbReference type="InterPro" id="IPR025533">
    <property type="entry name" value="DUF4419"/>
</dbReference>
<reference evidence="1 2" key="1">
    <citation type="journal article" date="2014" name="Nat. Commun.">
        <title>Multiple recent horizontal transfers of a large genomic region in cheese making fungi.</title>
        <authorList>
            <person name="Cheeseman K."/>
            <person name="Ropars J."/>
            <person name="Renault P."/>
            <person name="Dupont J."/>
            <person name="Gouzy J."/>
            <person name="Branca A."/>
            <person name="Abraham A.L."/>
            <person name="Ceppi M."/>
            <person name="Conseiller E."/>
            <person name="Debuchy R."/>
            <person name="Malagnac F."/>
            <person name="Goarin A."/>
            <person name="Silar P."/>
            <person name="Lacoste S."/>
            <person name="Sallet E."/>
            <person name="Bensimon A."/>
            <person name="Giraud T."/>
            <person name="Brygoo Y."/>
        </authorList>
    </citation>
    <scope>NUCLEOTIDE SEQUENCE [LARGE SCALE GENOMIC DNA]</scope>
    <source>
        <strain evidence="2">FM 013</strain>
    </source>
</reference>
<evidence type="ECO:0000313" key="2">
    <source>
        <dbReference type="Proteomes" id="UP000053732"/>
    </source>
</evidence>
<dbReference type="Proteomes" id="UP000053732">
    <property type="component" value="Unassembled WGS sequence"/>
</dbReference>
<protein>
    <submittedName>
        <fullName evidence="1">Str. FM013</fullName>
    </submittedName>
</protein>
<dbReference type="STRING" id="1429867.A0A0G4PW28"/>
<gene>
    <name evidence="1" type="ORF">PCAMFM013_S057g000038</name>
</gene>
<name>A0A0G4PW28_PENC3</name>
<dbReference type="PANTHER" id="PTHR31252:SF11">
    <property type="entry name" value="DUF4419 DOMAIN-CONTAINING PROTEIN"/>
    <property type="match status" value="1"/>
</dbReference>